<accession>A0A0F9QEE9</accession>
<dbReference type="CDD" id="cd00397">
    <property type="entry name" value="DNA_BRE_C"/>
    <property type="match status" value="1"/>
</dbReference>
<dbReference type="InterPro" id="IPR013762">
    <property type="entry name" value="Integrase-like_cat_sf"/>
</dbReference>
<evidence type="ECO:0000313" key="3">
    <source>
        <dbReference type="EMBL" id="KKN11616.1"/>
    </source>
</evidence>
<dbReference type="AlphaFoldDB" id="A0A0F9QEE9"/>
<protein>
    <recommendedName>
        <fullName evidence="2">Tyr recombinase domain-containing protein</fullName>
    </recommendedName>
</protein>
<dbReference type="Pfam" id="PF00589">
    <property type="entry name" value="Phage_integrase"/>
    <property type="match status" value="1"/>
</dbReference>
<dbReference type="PROSITE" id="PS51898">
    <property type="entry name" value="TYR_RECOMBINASE"/>
    <property type="match status" value="1"/>
</dbReference>
<dbReference type="GO" id="GO:0015074">
    <property type="term" value="P:DNA integration"/>
    <property type="evidence" value="ECO:0007669"/>
    <property type="project" value="InterPro"/>
</dbReference>
<keyword evidence="1" id="KW-0233">DNA recombination</keyword>
<gene>
    <name evidence="3" type="ORF">LCGC14_1024770</name>
</gene>
<dbReference type="InterPro" id="IPR011010">
    <property type="entry name" value="DNA_brk_join_enz"/>
</dbReference>
<dbReference type="SUPFAM" id="SSF56349">
    <property type="entry name" value="DNA breaking-rejoining enzymes"/>
    <property type="match status" value="1"/>
</dbReference>
<comment type="caution">
    <text evidence="3">The sequence shown here is derived from an EMBL/GenBank/DDBJ whole genome shotgun (WGS) entry which is preliminary data.</text>
</comment>
<dbReference type="EMBL" id="LAZR01004117">
    <property type="protein sequence ID" value="KKN11616.1"/>
    <property type="molecule type" value="Genomic_DNA"/>
</dbReference>
<feature type="domain" description="Tyr recombinase" evidence="2">
    <location>
        <begin position="107"/>
        <end position="289"/>
    </location>
</feature>
<evidence type="ECO:0000259" key="2">
    <source>
        <dbReference type="PROSITE" id="PS51898"/>
    </source>
</evidence>
<dbReference type="GO" id="GO:0006310">
    <property type="term" value="P:DNA recombination"/>
    <property type="evidence" value="ECO:0007669"/>
    <property type="project" value="UniProtKB-KW"/>
</dbReference>
<dbReference type="InterPro" id="IPR002104">
    <property type="entry name" value="Integrase_catalytic"/>
</dbReference>
<name>A0A0F9QEE9_9ZZZZ</name>
<sequence>MIRASTLAEYIETIYVPAKIDLSARTVEQLVVAVRLFDRWRGAPVHLHDLSDELLCRFLRAYLATGKTASTVNGKRRAILCLWRHAFEEGIVELLPRKVPILREPRRMPEAWTLSEVEQLLAAARRLSGKVGEVERRDWWTALILSVYDTSGRIGAIQSTRTLDCNLAERYLIVRADHQKTNEDRLYWLSDQTTTIIAVIYEPRRERLFTWPYGRRHLFYQFRRLVERAGLHADKRGMNLFHKLRRTSLSYCAAYDLELARRQAGHSTARLTQRHYIDPRIARQQSAVDVLPRPHCD</sequence>
<dbReference type="GO" id="GO:0003677">
    <property type="term" value="F:DNA binding"/>
    <property type="evidence" value="ECO:0007669"/>
    <property type="project" value="InterPro"/>
</dbReference>
<evidence type="ECO:0000256" key="1">
    <source>
        <dbReference type="ARBA" id="ARBA00023172"/>
    </source>
</evidence>
<reference evidence="3" key="1">
    <citation type="journal article" date="2015" name="Nature">
        <title>Complex archaea that bridge the gap between prokaryotes and eukaryotes.</title>
        <authorList>
            <person name="Spang A."/>
            <person name="Saw J.H."/>
            <person name="Jorgensen S.L."/>
            <person name="Zaremba-Niedzwiedzka K."/>
            <person name="Martijn J."/>
            <person name="Lind A.E."/>
            <person name="van Eijk R."/>
            <person name="Schleper C."/>
            <person name="Guy L."/>
            <person name="Ettema T.J."/>
        </authorList>
    </citation>
    <scope>NUCLEOTIDE SEQUENCE</scope>
</reference>
<proteinExistence type="predicted"/>
<organism evidence="3">
    <name type="scientific">marine sediment metagenome</name>
    <dbReference type="NCBI Taxonomy" id="412755"/>
    <lineage>
        <taxon>unclassified sequences</taxon>
        <taxon>metagenomes</taxon>
        <taxon>ecological metagenomes</taxon>
    </lineage>
</organism>
<dbReference type="Gene3D" id="1.10.443.10">
    <property type="entry name" value="Intergrase catalytic core"/>
    <property type="match status" value="1"/>
</dbReference>